<proteinExistence type="inferred from homology"/>
<protein>
    <recommendedName>
        <fullName evidence="4 12">4-hydroxy-tetrahydrodipicolinate synthase</fullName>
        <shortName evidence="12">HTPA synthase</shortName>
        <ecNumber evidence="4 12">4.3.3.7</ecNumber>
    </recommendedName>
</protein>
<comment type="similarity">
    <text evidence="3 12 13">Belongs to the DapA family.</text>
</comment>
<keyword evidence="9 12" id="KW-0456">Lyase</keyword>
<dbReference type="EC" id="4.3.3.7" evidence="4 12"/>
<feature type="site" description="Part of a proton relay during catalysis" evidence="12">
    <location>
        <position position="137"/>
    </location>
</feature>
<dbReference type="UniPathway" id="UPA00034">
    <property type="reaction ID" value="UER00017"/>
</dbReference>
<evidence type="ECO:0000256" key="10">
    <source>
        <dbReference type="ARBA" id="ARBA00023270"/>
    </source>
</evidence>
<keyword evidence="6 12" id="KW-0028">Amino-acid biosynthesis</keyword>
<keyword evidence="7 12" id="KW-0220">Diaminopimelate biosynthesis</keyword>
<evidence type="ECO:0000256" key="8">
    <source>
        <dbReference type="ARBA" id="ARBA00023154"/>
    </source>
</evidence>
<dbReference type="GO" id="GO:0019877">
    <property type="term" value="P:diaminopimelate biosynthetic process"/>
    <property type="evidence" value="ECO:0007669"/>
    <property type="project" value="UniProtKB-UniRule"/>
</dbReference>
<dbReference type="PANTHER" id="PTHR12128">
    <property type="entry name" value="DIHYDRODIPICOLINATE SYNTHASE"/>
    <property type="match status" value="1"/>
</dbReference>
<evidence type="ECO:0000313" key="17">
    <source>
        <dbReference type="Proteomes" id="UP000028782"/>
    </source>
</evidence>
<accession>A0A076PNY2</accession>
<comment type="caution">
    <text evidence="12">Was originally thought to be a dihydrodipicolinate synthase (DHDPS), catalyzing the condensation of (S)-aspartate-beta-semialdehyde [(S)-ASA] and pyruvate to dihydrodipicolinate (DHDP). However, it was shown in E.coli that the product of the enzymatic reaction is not dihydrodipicolinate but in fact (4S)-4-hydroxy-2,3,4,5-tetrahydro-(2S)-dipicolinic acid (HTPA), and that the consecutive dehydration reaction leading to DHDP is not spontaneous but catalyzed by DapB.</text>
</comment>
<comment type="pathway">
    <text evidence="2 12">Amino-acid biosynthesis; L-lysine biosynthesis via DAP pathway; (S)-tetrahydrodipicolinate from L-aspartate: step 3/4.</text>
</comment>
<dbReference type="PANTHER" id="PTHR12128:SF66">
    <property type="entry name" value="4-HYDROXY-2-OXOGLUTARATE ALDOLASE, MITOCHONDRIAL"/>
    <property type="match status" value="1"/>
</dbReference>
<comment type="function">
    <text evidence="1 12">Catalyzes the condensation of (S)-aspartate-beta-semialdehyde [(S)-ASA] and pyruvate to 4-hydroxy-tetrahydrodipicolinate (HTPA).</text>
</comment>
<evidence type="ECO:0000256" key="6">
    <source>
        <dbReference type="ARBA" id="ARBA00022605"/>
    </source>
</evidence>
<evidence type="ECO:0000256" key="4">
    <source>
        <dbReference type="ARBA" id="ARBA00012086"/>
    </source>
</evidence>
<dbReference type="NCBIfam" id="TIGR00674">
    <property type="entry name" value="dapA"/>
    <property type="match status" value="1"/>
</dbReference>
<dbReference type="PROSITE" id="PS00666">
    <property type="entry name" value="DHDPS_2"/>
    <property type="match status" value="1"/>
</dbReference>
<keyword evidence="8 12" id="KW-0457">Lysine biosynthesis</keyword>
<evidence type="ECO:0000256" key="11">
    <source>
        <dbReference type="ARBA" id="ARBA00047836"/>
    </source>
</evidence>
<evidence type="ECO:0000256" key="15">
    <source>
        <dbReference type="PIRSR" id="PIRSR001365-2"/>
    </source>
</evidence>
<dbReference type="PIRSF" id="PIRSF001365">
    <property type="entry name" value="DHDPS"/>
    <property type="match status" value="1"/>
</dbReference>
<feature type="active site" description="Schiff-base intermediate with substrate" evidence="12 14">
    <location>
        <position position="192"/>
    </location>
</feature>
<dbReference type="SUPFAM" id="SSF51569">
    <property type="entry name" value="Aldolase"/>
    <property type="match status" value="1"/>
</dbReference>
<dbReference type="SMART" id="SM01130">
    <property type="entry name" value="DHDPS"/>
    <property type="match status" value="1"/>
</dbReference>
<evidence type="ECO:0000256" key="9">
    <source>
        <dbReference type="ARBA" id="ARBA00023239"/>
    </source>
</evidence>
<dbReference type="InterPro" id="IPR002220">
    <property type="entry name" value="DapA-like"/>
</dbReference>
<comment type="subcellular location">
    <subcellularLocation>
        <location evidence="12">Cytoplasm</location>
    </subcellularLocation>
</comment>
<evidence type="ECO:0000313" key="16">
    <source>
        <dbReference type="EMBL" id="AIJ45420.1"/>
    </source>
</evidence>
<dbReference type="Pfam" id="PF00701">
    <property type="entry name" value="DHDPS"/>
    <property type="match status" value="1"/>
</dbReference>
<sequence>MTANHCLHPVPVCRIHFYRFLIADMTSPSVALTGSIVALITPMLEDGSVDYPSLRKLIDWHVAEGTNCIGVVGTTGESPTVNVEEHCEIIRVAVEQAAGRVSIMAGCGANSTHEAIELARYAKKVGADSQLQVVPYYNKPTQEGQYQHFKAIAEATGDLPVVLYNVPGRSVADMQHDTVLRLARIPGIIGIKEATGNIERAQWLIRDVPAGFGVYSGDDPTAVALMLCGGHGNISVTANVAPRLMSELCKAAMAGDTKRAMEIQFKLMPLHKSLFVEANPIPVKWAAARMGLCGPAMRLPMTQLSEQCEAVVEDALRKVGVL</sequence>
<dbReference type="InterPro" id="IPR013785">
    <property type="entry name" value="Aldolase_TIM"/>
</dbReference>
<dbReference type="HOGENOM" id="CLU_049343_7_1_4"/>
<evidence type="ECO:0000256" key="12">
    <source>
        <dbReference type="HAMAP-Rule" id="MF_00418"/>
    </source>
</evidence>
<name>A0A076PNY2_COMTE</name>
<feature type="binding site" evidence="12 15">
    <location>
        <position position="75"/>
    </location>
    <ligand>
        <name>pyruvate</name>
        <dbReference type="ChEBI" id="CHEBI:15361"/>
    </ligand>
</feature>
<dbReference type="GO" id="GO:0009089">
    <property type="term" value="P:lysine biosynthetic process via diaminopimelate"/>
    <property type="evidence" value="ECO:0007669"/>
    <property type="project" value="UniProtKB-UniRule"/>
</dbReference>
<evidence type="ECO:0000256" key="5">
    <source>
        <dbReference type="ARBA" id="ARBA00022490"/>
    </source>
</evidence>
<feature type="active site" description="Proton donor/acceptor" evidence="12 14">
    <location>
        <position position="164"/>
    </location>
</feature>
<dbReference type="PRINTS" id="PR00146">
    <property type="entry name" value="DHPICSNTHASE"/>
</dbReference>
<dbReference type="InterPro" id="IPR005263">
    <property type="entry name" value="DapA"/>
</dbReference>
<feature type="binding site" evidence="12 15">
    <location>
        <position position="234"/>
    </location>
    <ligand>
        <name>pyruvate</name>
        <dbReference type="ChEBI" id="CHEBI:15361"/>
    </ligand>
</feature>
<dbReference type="InterPro" id="IPR020625">
    <property type="entry name" value="Schiff_base-form_aldolases_AS"/>
</dbReference>
<dbReference type="KEGG" id="ctes:O987_06310"/>
<comment type="subunit">
    <text evidence="12">Homotetramer; dimer of dimers.</text>
</comment>
<dbReference type="GO" id="GO:0005829">
    <property type="term" value="C:cytosol"/>
    <property type="evidence" value="ECO:0007669"/>
    <property type="project" value="TreeGrafter"/>
</dbReference>
<dbReference type="GO" id="GO:0008840">
    <property type="term" value="F:4-hydroxy-tetrahydrodipicolinate synthase activity"/>
    <property type="evidence" value="ECO:0007669"/>
    <property type="project" value="UniProtKB-UniRule"/>
</dbReference>
<keyword evidence="5 12" id="KW-0963">Cytoplasm</keyword>
<dbReference type="Gene3D" id="3.20.20.70">
    <property type="entry name" value="Aldolase class I"/>
    <property type="match status" value="1"/>
</dbReference>
<evidence type="ECO:0000256" key="7">
    <source>
        <dbReference type="ARBA" id="ARBA00022915"/>
    </source>
</evidence>
<evidence type="ECO:0000256" key="1">
    <source>
        <dbReference type="ARBA" id="ARBA00003294"/>
    </source>
</evidence>
<comment type="catalytic activity">
    <reaction evidence="11 12">
        <text>L-aspartate 4-semialdehyde + pyruvate = (2S,4S)-4-hydroxy-2,3,4,5-tetrahydrodipicolinate + H2O + H(+)</text>
        <dbReference type="Rhea" id="RHEA:34171"/>
        <dbReference type="ChEBI" id="CHEBI:15361"/>
        <dbReference type="ChEBI" id="CHEBI:15377"/>
        <dbReference type="ChEBI" id="CHEBI:15378"/>
        <dbReference type="ChEBI" id="CHEBI:67139"/>
        <dbReference type="ChEBI" id="CHEBI:537519"/>
        <dbReference type="EC" id="4.3.3.7"/>
    </reaction>
</comment>
<reference evidence="16 17" key="1">
    <citation type="journal article" date="2014" name="Genome Announc.">
        <title>Complete Genome Sequence of Polychlorinated Biphenyl Degrader Comamonas testosteroni TK102 (NBRC 109938).</title>
        <authorList>
            <person name="Fukuda K."/>
            <person name="Hosoyama A."/>
            <person name="Tsuchikane K."/>
            <person name="Ohji S."/>
            <person name="Yamazoe A."/>
            <person name="Fujita N."/>
            <person name="Shintani M."/>
            <person name="Kimbara K."/>
        </authorList>
    </citation>
    <scope>NUCLEOTIDE SEQUENCE [LARGE SCALE GENOMIC DNA]</scope>
    <source>
        <strain evidence="16">TK102</strain>
    </source>
</reference>
<dbReference type="Proteomes" id="UP000028782">
    <property type="component" value="Chromosome"/>
</dbReference>
<keyword evidence="10 12" id="KW-0704">Schiff base</keyword>
<dbReference type="AlphaFoldDB" id="A0A076PNY2"/>
<gene>
    <name evidence="12" type="primary">dapA</name>
    <name evidence="16" type="ORF">O987_06310</name>
</gene>
<feature type="site" description="Part of a proton relay during catalysis" evidence="12">
    <location>
        <position position="74"/>
    </location>
</feature>
<evidence type="ECO:0000256" key="14">
    <source>
        <dbReference type="PIRSR" id="PIRSR001365-1"/>
    </source>
</evidence>
<evidence type="ECO:0000256" key="13">
    <source>
        <dbReference type="PIRNR" id="PIRNR001365"/>
    </source>
</evidence>
<evidence type="ECO:0000256" key="3">
    <source>
        <dbReference type="ARBA" id="ARBA00007592"/>
    </source>
</evidence>
<dbReference type="CDD" id="cd00950">
    <property type="entry name" value="DHDPS"/>
    <property type="match status" value="1"/>
</dbReference>
<dbReference type="HAMAP" id="MF_00418">
    <property type="entry name" value="DapA"/>
    <property type="match status" value="1"/>
</dbReference>
<dbReference type="EMBL" id="CP006704">
    <property type="protein sequence ID" value="AIJ45420.1"/>
    <property type="molecule type" value="Genomic_DNA"/>
</dbReference>
<organism evidence="16 17">
    <name type="scientific">Comamonas testosteroni TK102</name>
    <dbReference type="NCBI Taxonomy" id="1392005"/>
    <lineage>
        <taxon>Bacteria</taxon>
        <taxon>Pseudomonadati</taxon>
        <taxon>Pseudomonadota</taxon>
        <taxon>Betaproteobacteria</taxon>
        <taxon>Burkholderiales</taxon>
        <taxon>Comamonadaceae</taxon>
        <taxon>Comamonas</taxon>
    </lineage>
</organism>
<evidence type="ECO:0000256" key="2">
    <source>
        <dbReference type="ARBA" id="ARBA00005120"/>
    </source>
</evidence>